<evidence type="ECO:0000256" key="7">
    <source>
        <dbReference type="ARBA" id="ARBA00023274"/>
    </source>
</evidence>
<dbReference type="Pfam" id="PF23243">
    <property type="entry name" value="HEAT_HEATR1"/>
    <property type="match status" value="1"/>
</dbReference>
<feature type="region of interest" description="Disordered" evidence="10">
    <location>
        <begin position="812"/>
        <end position="832"/>
    </location>
</feature>
<evidence type="ECO:0000256" key="6">
    <source>
        <dbReference type="ARBA" id="ARBA00023242"/>
    </source>
</evidence>
<keyword evidence="5 9" id="KW-0698">rRNA processing</keyword>
<dbReference type="GO" id="GO:0000462">
    <property type="term" value="P:maturation of SSU-rRNA from tricistronic rRNA transcript (SSU-rRNA, 5.8S rRNA, LSU-rRNA)"/>
    <property type="evidence" value="ECO:0007669"/>
    <property type="project" value="TreeGrafter"/>
</dbReference>
<keyword evidence="4 9" id="KW-0690">Ribosome biogenesis</keyword>
<protein>
    <recommendedName>
        <fullName evidence="3 9">U3 small nucleolar RNA-associated protein 10</fullName>
    </recommendedName>
</protein>
<comment type="similarity">
    <text evidence="2 9">Belongs to the HEATR1/UTP10 family.</text>
</comment>
<keyword evidence="13" id="KW-1185">Reference proteome</keyword>
<dbReference type="InterPro" id="IPR021133">
    <property type="entry name" value="HEAT_type_2"/>
</dbReference>
<organism evidence="12 13">
    <name type="scientific">Lachancea fermentati</name>
    <name type="common">Zygosaccharomyces fermentati</name>
    <dbReference type="NCBI Taxonomy" id="4955"/>
    <lineage>
        <taxon>Eukaryota</taxon>
        <taxon>Fungi</taxon>
        <taxon>Dikarya</taxon>
        <taxon>Ascomycota</taxon>
        <taxon>Saccharomycotina</taxon>
        <taxon>Saccharomycetes</taxon>
        <taxon>Saccharomycetales</taxon>
        <taxon>Saccharomycetaceae</taxon>
        <taxon>Lachancea</taxon>
    </lineage>
</organism>
<dbReference type="SMART" id="SM01036">
    <property type="entry name" value="BP28CT"/>
    <property type="match status" value="1"/>
</dbReference>
<dbReference type="OrthoDB" id="31183at2759"/>
<dbReference type="GO" id="GO:0030686">
    <property type="term" value="C:90S preribosome"/>
    <property type="evidence" value="ECO:0007669"/>
    <property type="project" value="TreeGrafter"/>
</dbReference>
<proteinExistence type="inferred from homology"/>
<dbReference type="Pfam" id="PF08146">
    <property type="entry name" value="BP28CT"/>
    <property type="match status" value="1"/>
</dbReference>
<evidence type="ECO:0000256" key="8">
    <source>
        <dbReference type="PROSITE-ProRule" id="PRU00103"/>
    </source>
</evidence>
<gene>
    <name evidence="12" type="ORF">LAFE_0B11430G</name>
</gene>
<dbReference type="GO" id="GO:0030515">
    <property type="term" value="F:snoRNA binding"/>
    <property type="evidence" value="ECO:0007669"/>
    <property type="project" value="TreeGrafter"/>
</dbReference>
<dbReference type="FunFam" id="1.25.10.10:FF:000530">
    <property type="entry name" value="UTP10p Nucleolar protein"/>
    <property type="match status" value="1"/>
</dbReference>
<evidence type="ECO:0000256" key="4">
    <source>
        <dbReference type="ARBA" id="ARBA00022517"/>
    </source>
</evidence>
<dbReference type="SUPFAM" id="SSF48371">
    <property type="entry name" value="ARM repeat"/>
    <property type="match status" value="1"/>
</dbReference>
<evidence type="ECO:0000313" key="13">
    <source>
        <dbReference type="Proteomes" id="UP000190831"/>
    </source>
</evidence>
<dbReference type="InterPro" id="IPR012954">
    <property type="entry name" value="BP28_C_dom"/>
</dbReference>
<comment type="subunit">
    <text evidence="9">Component of the ribosomal small subunit (SSU) processome.</text>
</comment>
<dbReference type="PANTHER" id="PTHR13457">
    <property type="entry name" value="BAP28"/>
    <property type="match status" value="1"/>
</dbReference>
<dbReference type="STRING" id="4955.A0A1G4M8M4"/>
<evidence type="ECO:0000256" key="9">
    <source>
        <dbReference type="RuleBase" id="RU367065"/>
    </source>
</evidence>
<dbReference type="GO" id="GO:0034455">
    <property type="term" value="C:t-UTP complex"/>
    <property type="evidence" value="ECO:0007669"/>
    <property type="project" value="TreeGrafter"/>
</dbReference>
<reference evidence="13" key="1">
    <citation type="submission" date="2016-03" db="EMBL/GenBank/DDBJ databases">
        <authorList>
            <person name="Devillers H."/>
        </authorList>
    </citation>
    <scope>NUCLEOTIDE SEQUENCE [LARGE SCALE GENOMIC DNA]</scope>
</reference>
<accession>A0A1G4M8M4</accession>
<dbReference type="PANTHER" id="PTHR13457:SF1">
    <property type="entry name" value="HEAT REPEAT-CONTAINING PROTEIN 1"/>
    <property type="match status" value="1"/>
</dbReference>
<evidence type="ECO:0000256" key="10">
    <source>
        <dbReference type="SAM" id="MobiDB-lite"/>
    </source>
</evidence>
<dbReference type="PROSITE" id="PS50077">
    <property type="entry name" value="HEAT_REPEAT"/>
    <property type="match status" value="1"/>
</dbReference>
<comment type="subcellular location">
    <subcellularLocation>
        <location evidence="1 9">Nucleus</location>
        <location evidence="1 9">Nucleolus</location>
    </subcellularLocation>
</comment>
<dbReference type="EMBL" id="LT598489">
    <property type="protein sequence ID" value="SCW00190.1"/>
    <property type="molecule type" value="Genomic_DNA"/>
</dbReference>
<evidence type="ECO:0000256" key="5">
    <source>
        <dbReference type="ARBA" id="ARBA00022552"/>
    </source>
</evidence>
<dbReference type="InterPro" id="IPR016024">
    <property type="entry name" value="ARM-type_fold"/>
</dbReference>
<dbReference type="InterPro" id="IPR040191">
    <property type="entry name" value="UTP10"/>
</dbReference>
<feature type="repeat" description="HEAT" evidence="8">
    <location>
        <begin position="1724"/>
        <end position="1762"/>
    </location>
</feature>
<evidence type="ECO:0000259" key="11">
    <source>
        <dbReference type="SMART" id="SM01036"/>
    </source>
</evidence>
<feature type="domain" description="BP28 C-terminal" evidence="11">
    <location>
        <begin position="1485"/>
        <end position="1632"/>
    </location>
</feature>
<dbReference type="GO" id="GO:0032040">
    <property type="term" value="C:small-subunit processome"/>
    <property type="evidence" value="ECO:0007669"/>
    <property type="project" value="TreeGrafter"/>
</dbReference>
<evidence type="ECO:0000256" key="1">
    <source>
        <dbReference type="ARBA" id="ARBA00004604"/>
    </source>
</evidence>
<evidence type="ECO:0000313" key="12">
    <source>
        <dbReference type="EMBL" id="SCW00190.1"/>
    </source>
</evidence>
<name>A0A1G4M8M4_LACFM</name>
<dbReference type="GO" id="GO:0045943">
    <property type="term" value="P:positive regulation of transcription by RNA polymerase I"/>
    <property type="evidence" value="ECO:0007669"/>
    <property type="project" value="TreeGrafter"/>
</dbReference>
<sequence length="1764" mass="199523">MSLRDQLAQVAAANSTVALDRKRRQKLHSASLIYNPKTAATQDYDFIFENASSALRDLIEIDARFETFSQSLFNPSSVSIDRNVQTKEQVKDLDNAVNLFLMLSSSRWHLTPTLHAVEWLVRRFQIHIHNAECLMLSTINYYQAPVFKRILNIVKLPPLFNPLSNFVRTEKMPTSLTIIKLFNDMDFLRLYTNYLSTTIKQKVTYTNQLLFTTCSLINLVAFNSGDENSLTKLVPIILEVSAKLLVSSSVDCQIAAHTVLVVFATALPLSKEIVLAATETILANLTNGKAKRSALISICKLFQTLRGQGNVDQLPPSIYKLFDSRFDFDFLGEFLDKKEKVPVDKFITTYIRAVARYDHDKLDHLVPLLKGVKLEKFEVRLIITDLIHLSEVIEDKSQLINIFEYFISINEDMVLRCLGSLNLSAELFEMRLTTSLFAANRAIDDTPIDIEPAKVIGASKSVESFKEFLNKNSEHINTKNTSMLIEDDQKFGKLLSLFVEAVSKKYQPLLFLSSFFTTMEGRLTFLLRVTVSPASPVALRLISLNTLSKLINQIDHETNVFTLVPILITALSDISKNVRSSVKKILTQILKRPFTKHYFLANKIYGDLDVPMLSPKDSQTWLEDFLREYLIENYDISNVFIPKKNEKIYLIFWANQTLFMPLPYSKMTLLRFITSHPSYGSTYSQLFEGFFKSYLTQRSSWESKCEANKTSFHDFESAIVSTIAPKEKSKAIIDFIMDALKSDFTQLANLIADRLITIYPTLKFNQQLQLVQNIIDTTAECDLSYDSVNLLQSLPLGTDIFVATLSHYRINSDEDSNDLNKRRRRRSSTTNKMALQKEEVSQIAEVHLRKLTILLEALDKSKVTGTEPLLSGLFNILSDLETLDQDGGLPVLYVQETISSCMLETIESLKANSDADLGSIRADILVSAISSSQSPQVQNKLLLVIGALATVNPEIVLHSVMPIFIFMGAHTIRQDDEFSTYVVEKTIRTVVPALLKSNSSNKKDETELLLMSFATAFAHVPKHRRVRLFTSLVNTLDAHETIGPFMFLISQQYSSQINKFKVAESKSLIEFMRAFMNKFSILDQIHGLEEFFGLLNVVTTETSSEVKESMTARTIFSNGIMNFTFSEAVSLKKNALDFIDKVIENNEAQFRGTNSLKLGITSALWDSELDKEFTNSLRAEYSKLLQTILDSINDIENTSSGNVVTEDESFSDNDYEDHMKDISDILFSLLGHVLDLLPIKDFVSAVLPLISKDSKEEIRNRLTMVIASKFDLEPMESLNCADEVMKALFKNINIQIEEASLVQVSLNAVSSLISKFGDKLDSENLIQTLKISSVTLLSGKVEIIISSLAAVTNVIHAIGVKSIAFYPKIVPPTLKIFDTFEDSSEELDEELQLAILLLFSSMVKRMPAFLMSNLVDVLRVIFSSNRVQDSVRLSIISLVVEQIDLKEVMKALYKVWLSDISKAKDAVSVSLFLSCLESVVDAIDKKAATSQSPTFFKLLLSLFEYRSISIFDHNTVSRLEASVHQIANTYVLKLNDKVFRPLFAITVRWAFDGEGTVSTTITKNERLIAFFKFFNKLQENLRSIVTSYFTYLLDPVTALLKSFISGELSDVNLRRLVLNSLTSCFKYDRDEYWKSTSRFELVSENLVNQLSNIEDSIGKYLVKAISSLAVNNNGVDEHNKTMNVLLISHMKSSCKNREKYWAVRSIKLIYSKVGEGWLVLLPQLVPTIAELLEDDDEDVEFEVRTGLVKVVENVLGEPFDRYLD</sequence>
<dbReference type="Proteomes" id="UP000190831">
    <property type="component" value="Chromosome B"/>
</dbReference>
<keyword evidence="7 9" id="KW-0687">Ribonucleoprotein</keyword>
<dbReference type="InterPro" id="IPR056473">
    <property type="entry name" value="HEAT_Utp10/HEAT1"/>
</dbReference>
<dbReference type="OMA" id="GEPFDRY"/>
<comment type="function">
    <text evidence="9">Involved in nucleolar processing of pre-18S ribosomal RNA.</text>
</comment>
<dbReference type="InterPro" id="IPR022125">
    <property type="entry name" value="U3snoRNP10_N"/>
</dbReference>
<evidence type="ECO:0000256" key="2">
    <source>
        <dbReference type="ARBA" id="ARBA00010559"/>
    </source>
</evidence>
<evidence type="ECO:0000256" key="3">
    <source>
        <dbReference type="ARBA" id="ARBA00015399"/>
    </source>
</evidence>
<keyword evidence="6 9" id="KW-0539">Nucleus</keyword>
<dbReference type="Pfam" id="PF12397">
    <property type="entry name" value="U3snoRNP10"/>
    <property type="match status" value="1"/>
</dbReference>